<dbReference type="EMBL" id="BQFW01000015">
    <property type="protein sequence ID" value="GJJ78416.1"/>
    <property type="molecule type" value="Genomic_DNA"/>
</dbReference>
<dbReference type="InterPro" id="IPR004046">
    <property type="entry name" value="GST_C"/>
</dbReference>
<dbReference type="InterPro" id="IPR004045">
    <property type="entry name" value="Glutathione_S-Trfase_N"/>
</dbReference>
<dbReference type="EC" id="2.5.1.18" evidence="1"/>
<sequence length="258" mass="29896">MPLTITGFASMDRSSDEISKTLQNLDPHKVHYKLEYFDVSAVGAVPRDILAYGQADWEDLVVTNWPEETKAPFGYFPVLHIYPEGAQSPKEDSLRICETFVVEHFLAEKFNLLGKNEWEAQQIKMFHSSSLYLRERVAMRITWNFKEVMDKSMDIFMSTQLPYWIETHSKYLRDNGSNGHYIGDQLSLADLQTANNLDHFAVIKDGHKILDMVKKNGPEIWKVKETVDQEPRLQKWRQSEGYKAHLAMSQMRYASTGI</sequence>
<feature type="domain" description="GST C-terminal" evidence="5">
    <location>
        <begin position="116"/>
        <end position="255"/>
    </location>
</feature>
<dbReference type="OrthoDB" id="414243at2759"/>
<dbReference type="Gene3D" id="1.20.1050.10">
    <property type="match status" value="1"/>
</dbReference>
<reference evidence="6" key="2">
    <citation type="journal article" date="2022" name="Microbiol. Resour. Announc.">
        <title>Whole-Genome Sequence of Entomortierella parvispora E1425, a Mucoromycotan Fungus Associated with Burkholderiaceae-Related Endosymbiotic Bacteria.</title>
        <authorList>
            <person name="Herlambang A."/>
            <person name="Guo Y."/>
            <person name="Takashima Y."/>
            <person name="Narisawa K."/>
            <person name="Ohta H."/>
            <person name="Nishizawa T."/>
        </authorList>
    </citation>
    <scope>NUCLEOTIDE SEQUENCE</scope>
    <source>
        <strain evidence="6">E1425</strain>
    </source>
</reference>
<evidence type="ECO:0000259" key="5">
    <source>
        <dbReference type="PROSITE" id="PS50405"/>
    </source>
</evidence>
<dbReference type="InterPro" id="IPR036282">
    <property type="entry name" value="Glutathione-S-Trfase_C_sf"/>
</dbReference>
<dbReference type="SUPFAM" id="SSF52833">
    <property type="entry name" value="Thioredoxin-like"/>
    <property type="match status" value="1"/>
</dbReference>
<dbReference type="Gene3D" id="3.40.30.10">
    <property type="entry name" value="Glutaredoxin"/>
    <property type="match status" value="1"/>
</dbReference>
<evidence type="ECO:0000256" key="1">
    <source>
        <dbReference type="ARBA" id="ARBA00012452"/>
    </source>
</evidence>
<dbReference type="Pfam" id="PF14497">
    <property type="entry name" value="GST_C_3"/>
    <property type="match status" value="1"/>
</dbReference>
<dbReference type="PANTHER" id="PTHR11571">
    <property type="entry name" value="GLUTATHIONE S-TRANSFERASE"/>
    <property type="match status" value="1"/>
</dbReference>
<keyword evidence="7" id="KW-1185">Reference proteome</keyword>
<dbReference type="SUPFAM" id="SSF47616">
    <property type="entry name" value="GST C-terminal domain-like"/>
    <property type="match status" value="1"/>
</dbReference>
<accession>A0A9P3M1B9</accession>
<comment type="caution">
    <text evidence="6">The sequence shown here is derived from an EMBL/GenBank/DDBJ whole genome shotgun (WGS) entry which is preliminary data.</text>
</comment>
<evidence type="ECO:0000259" key="4">
    <source>
        <dbReference type="PROSITE" id="PS50404"/>
    </source>
</evidence>
<comment type="catalytic activity">
    <reaction evidence="3">
        <text>RX + glutathione = an S-substituted glutathione + a halide anion + H(+)</text>
        <dbReference type="Rhea" id="RHEA:16437"/>
        <dbReference type="ChEBI" id="CHEBI:15378"/>
        <dbReference type="ChEBI" id="CHEBI:16042"/>
        <dbReference type="ChEBI" id="CHEBI:17792"/>
        <dbReference type="ChEBI" id="CHEBI:57925"/>
        <dbReference type="ChEBI" id="CHEBI:90779"/>
        <dbReference type="EC" id="2.5.1.18"/>
    </reaction>
</comment>
<feature type="domain" description="GST N-terminal" evidence="4">
    <location>
        <begin position="30"/>
        <end position="114"/>
    </location>
</feature>
<dbReference type="PROSITE" id="PS50404">
    <property type="entry name" value="GST_NTER"/>
    <property type="match status" value="1"/>
</dbReference>
<proteinExistence type="predicted"/>
<dbReference type="GO" id="GO:0006749">
    <property type="term" value="P:glutathione metabolic process"/>
    <property type="evidence" value="ECO:0007669"/>
    <property type="project" value="TreeGrafter"/>
</dbReference>
<organism evidence="6 7">
    <name type="scientific">Entomortierella parvispora</name>
    <dbReference type="NCBI Taxonomy" id="205924"/>
    <lineage>
        <taxon>Eukaryota</taxon>
        <taxon>Fungi</taxon>
        <taxon>Fungi incertae sedis</taxon>
        <taxon>Mucoromycota</taxon>
        <taxon>Mortierellomycotina</taxon>
        <taxon>Mortierellomycetes</taxon>
        <taxon>Mortierellales</taxon>
        <taxon>Mortierellaceae</taxon>
        <taxon>Entomortierella</taxon>
    </lineage>
</organism>
<dbReference type="GO" id="GO:0004364">
    <property type="term" value="F:glutathione transferase activity"/>
    <property type="evidence" value="ECO:0007669"/>
    <property type="project" value="UniProtKB-EC"/>
</dbReference>
<reference evidence="6" key="1">
    <citation type="submission" date="2021-11" db="EMBL/GenBank/DDBJ databases">
        <authorList>
            <person name="Herlambang A."/>
            <person name="Guo Y."/>
            <person name="Takashima Y."/>
            <person name="Nishizawa T."/>
        </authorList>
    </citation>
    <scope>NUCLEOTIDE SEQUENCE</scope>
    <source>
        <strain evidence="6">E1425</strain>
    </source>
</reference>
<evidence type="ECO:0000256" key="2">
    <source>
        <dbReference type="ARBA" id="ARBA00022679"/>
    </source>
</evidence>
<dbReference type="Proteomes" id="UP000827284">
    <property type="component" value="Unassembled WGS sequence"/>
</dbReference>
<keyword evidence="2" id="KW-0808">Transferase</keyword>
<name>A0A9P3M1B9_9FUNG</name>
<evidence type="ECO:0000313" key="6">
    <source>
        <dbReference type="EMBL" id="GJJ78416.1"/>
    </source>
</evidence>
<dbReference type="AlphaFoldDB" id="A0A9P3M1B9"/>
<dbReference type="PANTHER" id="PTHR11571:SF224">
    <property type="entry name" value="HEMATOPOIETIC PROSTAGLANDIN D SYNTHASE"/>
    <property type="match status" value="1"/>
</dbReference>
<dbReference type="InterPro" id="IPR036249">
    <property type="entry name" value="Thioredoxin-like_sf"/>
</dbReference>
<gene>
    <name evidence="6" type="ORF">EMPS_10775</name>
</gene>
<dbReference type="PROSITE" id="PS50405">
    <property type="entry name" value="GST_CTER"/>
    <property type="match status" value="1"/>
</dbReference>
<dbReference type="InterPro" id="IPR050213">
    <property type="entry name" value="GST_superfamily"/>
</dbReference>
<evidence type="ECO:0000313" key="7">
    <source>
        <dbReference type="Proteomes" id="UP000827284"/>
    </source>
</evidence>
<dbReference type="InterPro" id="IPR010987">
    <property type="entry name" value="Glutathione-S-Trfase_C-like"/>
</dbReference>
<protein>
    <recommendedName>
        <fullName evidence="1">glutathione transferase</fullName>
        <ecNumber evidence="1">2.5.1.18</ecNumber>
    </recommendedName>
</protein>
<evidence type="ECO:0000256" key="3">
    <source>
        <dbReference type="ARBA" id="ARBA00047960"/>
    </source>
</evidence>